<evidence type="ECO:0000256" key="4">
    <source>
        <dbReference type="ARBA" id="ARBA00023242"/>
    </source>
</evidence>
<dbReference type="GO" id="GO:0005634">
    <property type="term" value="C:nucleus"/>
    <property type="evidence" value="ECO:0007669"/>
    <property type="project" value="UniProtKB-SubCell"/>
</dbReference>
<dbReference type="InterPro" id="IPR047269">
    <property type="entry name" value="ZMY11"/>
</dbReference>
<feature type="domain" description="SAMD1-like winged helix (WH)" evidence="5">
    <location>
        <begin position="6"/>
        <end position="84"/>
    </location>
</feature>
<dbReference type="AlphaFoldDB" id="A0AAD9JIY3"/>
<keyword evidence="7" id="KW-1185">Reference proteome</keyword>
<keyword evidence="2" id="KW-0597">Phosphoprotein</keyword>
<dbReference type="PANTHER" id="PTHR46379:SF1">
    <property type="entry name" value="ZINC FINGER MYND DOMAIN-CONTAINING PROTEIN 11"/>
    <property type="match status" value="1"/>
</dbReference>
<evidence type="ECO:0000256" key="1">
    <source>
        <dbReference type="ARBA" id="ARBA00004123"/>
    </source>
</evidence>
<reference evidence="6" key="1">
    <citation type="journal article" date="2023" name="Mol. Biol. Evol.">
        <title>Third-Generation Sequencing Reveals the Adaptive Role of the Epigenome in Three Deep-Sea Polychaetes.</title>
        <authorList>
            <person name="Perez M."/>
            <person name="Aroh O."/>
            <person name="Sun Y."/>
            <person name="Lan Y."/>
            <person name="Juniper S.K."/>
            <person name="Young C.R."/>
            <person name="Angers B."/>
            <person name="Qian P.Y."/>
        </authorList>
    </citation>
    <scope>NUCLEOTIDE SEQUENCE</scope>
    <source>
        <strain evidence="6">P08H-3</strain>
    </source>
</reference>
<comment type="subcellular location">
    <subcellularLocation>
        <location evidence="1">Nucleus</location>
    </subcellularLocation>
</comment>
<proteinExistence type="predicted"/>
<dbReference type="InterPro" id="IPR048589">
    <property type="entry name" value="SAMD1-like_WH"/>
</dbReference>
<keyword evidence="3" id="KW-0156">Chromatin regulator</keyword>
<protein>
    <recommendedName>
        <fullName evidence="5">SAMD1-like winged helix (WH) domain-containing protein</fullName>
    </recommendedName>
</protein>
<evidence type="ECO:0000256" key="3">
    <source>
        <dbReference type="ARBA" id="ARBA00022853"/>
    </source>
</evidence>
<dbReference type="GO" id="GO:0006325">
    <property type="term" value="P:chromatin organization"/>
    <property type="evidence" value="ECO:0007669"/>
    <property type="project" value="UniProtKB-KW"/>
</dbReference>
<dbReference type="Pfam" id="PF21524">
    <property type="entry name" value="SAMD1_WH"/>
    <property type="match status" value="1"/>
</dbReference>
<keyword evidence="4" id="KW-0539">Nucleus</keyword>
<sequence>MVCPVRRRKALPSTVINLCTGIRYIRQQKQIPNIERISRYMQREHSVSPTETDLEGEKEEFERDGHDWYCFDCHQPGEVILCARLSSDVY</sequence>
<evidence type="ECO:0000259" key="5">
    <source>
        <dbReference type="PROSITE" id="PS52014"/>
    </source>
</evidence>
<gene>
    <name evidence="6" type="ORF">LSH36_278g03018</name>
</gene>
<name>A0AAD9JIY3_9ANNE</name>
<evidence type="ECO:0000256" key="2">
    <source>
        <dbReference type="ARBA" id="ARBA00022553"/>
    </source>
</evidence>
<evidence type="ECO:0000313" key="6">
    <source>
        <dbReference type="EMBL" id="KAK2154053.1"/>
    </source>
</evidence>
<dbReference type="GO" id="GO:0009966">
    <property type="term" value="P:regulation of signal transduction"/>
    <property type="evidence" value="ECO:0007669"/>
    <property type="project" value="TreeGrafter"/>
</dbReference>
<dbReference type="GO" id="GO:0003677">
    <property type="term" value="F:DNA binding"/>
    <property type="evidence" value="ECO:0007669"/>
    <property type="project" value="InterPro"/>
</dbReference>
<accession>A0AAD9JIY3</accession>
<comment type="caution">
    <text evidence="6">The sequence shown here is derived from an EMBL/GenBank/DDBJ whole genome shotgun (WGS) entry which is preliminary data.</text>
</comment>
<dbReference type="EMBL" id="JAODUP010000278">
    <property type="protein sequence ID" value="KAK2154053.1"/>
    <property type="molecule type" value="Genomic_DNA"/>
</dbReference>
<dbReference type="GO" id="GO:0003714">
    <property type="term" value="F:transcription corepressor activity"/>
    <property type="evidence" value="ECO:0007669"/>
    <property type="project" value="InterPro"/>
</dbReference>
<dbReference type="PANTHER" id="PTHR46379">
    <property type="entry name" value="ZINC FINGER MYND DOMAIN-CONTAINING"/>
    <property type="match status" value="1"/>
</dbReference>
<dbReference type="Proteomes" id="UP001208570">
    <property type="component" value="Unassembled WGS sequence"/>
</dbReference>
<evidence type="ECO:0000313" key="7">
    <source>
        <dbReference type="Proteomes" id="UP001208570"/>
    </source>
</evidence>
<organism evidence="6 7">
    <name type="scientific">Paralvinella palmiformis</name>
    <dbReference type="NCBI Taxonomy" id="53620"/>
    <lineage>
        <taxon>Eukaryota</taxon>
        <taxon>Metazoa</taxon>
        <taxon>Spiralia</taxon>
        <taxon>Lophotrochozoa</taxon>
        <taxon>Annelida</taxon>
        <taxon>Polychaeta</taxon>
        <taxon>Sedentaria</taxon>
        <taxon>Canalipalpata</taxon>
        <taxon>Terebellida</taxon>
        <taxon>Terebelliformia</taxon>
        <taxon>Alvinellidae</taxon>
        <taxon>Paralvinella</taxon>
    </lineage>
</organism>
<dbReference type="PROSITE" id="PS52014">
    <property type="entry name" value="SAMD1_WH"/>
    <property type="match status" value="1"/>
</dbReference>
<dbReference type="GO" id="GO:0034243">
    <property type="term" value="P:regulation of transcription elongation by RNA polymerase II"/>
    <property type="evidence" value="ECO:0007669"/>
    <property type="project" value="InterPro"/>
</dbReference>